<feature type="binding site" evidence="13">
    <location>
        <position position="178"/>
    </location>
    <ligand>
        <name>a divalent metal cation</name>
        <dbReference type="ChEBI" id="CHEBI:60240"/>
    </ligand>
</feature>
<dbReference type="PROSITE" id="PS01085">
    <property type="entry name" value="RIBUL_P_3_EPIMER_1"/>
    <property type="match status" value="1"/>
</dbReference>
<evidence type="ECO:0000256" key="10">
    <source>
        <dbReference type="NCBIfam" id="TIGR01163"/>
    </source>
</evidence>
<gene>
    <name evidence="15" type="ORF">P689_119197</name>
</gene>
<dbReference type="HOGENOM" id="CLU_054856_1_0_6"/>
<evidence type="ECO:0000313" key="16">
    <source>
        <dbReference type="Proteomes" id="UP000054529"/>
    </source>
</evidence>
<comment type="cofactor">
    <cofactor evidence="13">
        <name>a divalent metal cation</name>
        <dbReference type="ChEBI" id="CHEBI:60240"/>
    </cofactor>
    <text evidence="13">Binds 1 divalent metal cation per subunit.</text>
</comment>
<protein>
    <recommendedName>
        <fullName evidence="7 10">Ribulose-phosphate 3-epimerase</fullName>
        <ecNumber evidence="7 10">5.1.3.1</ecNumber>
    </recommendedName>
</protein>
<comment type="catalytic activity">
    <reaction evidence="1 11">
        <text>D-ribulose 5-phosphate = D-xylulose 5-phosphate</text>
        <dbReference type="Rhea" id="RHEA:13677"/>
        <dbReference type="ChEBI" id="CHEBI:57737"/>
        <dbReference type="ChEBI" id="CHEBI:58121"/>
        <dbReference type="EC" id="5.1.3.1"/>
    </reaction>
</comment>
<feature type="binding site" evidence="13">
    <location>
        <position position="35"/>
    </location>
    <ligand>
        <name>a divalent metal cation</name>
        <dbReference type="ChEBI" id="CHEBI:60240"/>
    </ligand>
</feature>
<comment type="caution">
    <text evidence="15">The sequence shown here is derived from an EMBL/GenBank/DDBJ whole genome shotgun (WGS) entry which is preliminary data.</text>
</comment>
<dbReference type="EMBL" id="AWXV01000002">
    <property type="protein sequence ID" value="KIE64226.1"/>
    <property type="molecule type" value="Genomic_DNA"/>
</dbReference>
<dbReference type="OrthoDB" id="1645589at2"/>
<feature type="binding site" evidence="13">
    <location>
        <position position="37"/>
    </location>
    <ligand>
        <name>a divalent metal cation</name>
        <dbReference type="ChEBI" id="CHEBI:60240"/>
    </ligand>
</feature>
<dbReference type="InterPro" id="IPR000056">
    <property type="entry name" value="Ribul_P_3_epim-like"/>
</dbReference>
<dbReference type="GO" id="GO:0004750">
    <property type="term" value="F:D-ribulose-phosphate 3-epimerase activity"/>
    <property type="evidence" value="ECO:0007669"/>
    <property type="project" value="UniProtKB-UniRule"/>
</dbReference>
<keyword evidence="11" id="KW-0119">Carbohydrate metabolism</keyword>
<evidence type="ECO:0000256" key="9">
    <source>
        <dbReference type="ARBA" id="ARBA00023235"/>
    </source>
</evidence>
<dbReference type="GO" id="GO:0046872">
    <property type="term" value="F:metal ion binding"/>
    <property type="evidence" value="ECO:0007669"/>
    <property type="project" value="UniProtKB-KW"/>
</dbReference>
<dbReference type="InterPro" id="IPR026019">
    <property type="entry name" value="Ribul_P_3_epim"/>
</dbReference>
<keyword evidence="8 13" id="KW-0479">Metal-binding</keyword>
<keyword evidence="13" id="KW-0862">Zinc</keyword>
<evidence type="ECO:0000256" key="6">
    <source>
        <dbReference type="ARBA" id="ARBA00009541"/>
    </source>
</evidence>
<dbReference type="SUPFAM" id="SSF51366">
    <property type="entry name" value="Ribulose-phoshate binding barrel"/>
    <property type="match status" value="1"/>
</dbReference>
<dbReference type="CDD" id="cd00429">
    <property type="entry name" value="RPE"/>
    <property type="match status" value="1"/>
</dbReference>
<dbReference type="RefSeq" id="WP_039719573.1">
    <property type="nucleotide sequence ID" value="NZ_AWXV01000002.1"/>
</dbReference>
<dbReference type="InterPro" id="IPR013785">
    <property type="entry name" value="Aldolase_TIM"/>
</dbReference>
<accession>A0A0C1SAD1</accession>
<feature type="binding site" evidence="13">
    <location>
        <position position="69"/>
    </location>
    <ligand>
        <name>a divalent metal cation</name>
        <dbReference type="ChEBI" id="CHEBI:60240"/>
    </ligand>
</feature>
<comment type="cofactor">
    <cofactor evidence="3">
        <name>Co(2+)</name>
        <dbReference type="ChEBI" id="CHEBI:48828"/>
    </cofactor>
</comment>
<dbReference type="Pfam" id="PF00834">
    <property type="entry name" value="Ribul_P_3_epim"/>
    <property type="match status" value="1"/>
</dbReference>
<evidence type="ECO:0000256" key="5">
    <source>
        <dbReference type="ARBA" id="ARBA00001954"/>
    </source>
</evidence>
<feature type="active site" description="Proton donor" evidence="12">
    <location>
        <position position="178"/>
    </location>
</feature>
<dbReference type="Gene3D" id="3.20.20.70">
    <property type="entry name" value="Aldolase class I"/>
    <property type="match status" value="1"/>
</dbReference>
<dbReference type="NCBIfam" id="TIGR01163">
    <property type="entry name" value="rpe"/>
    <property type="match status" value="1"/>
</dbReference>
<dbReference type="PANTHER" id="PTHR11749">
    <property type="entry name" value="RIBULOSE-5-PHOSPHATE-3-EPIMERASE"/>
    <property type="match status" value="1"/>
</dbReference>
<dbReference type="PATRIC" id="fig|1401651.3.peg.220"/>
<comment type="cofactor">
    <cofactor evidence="4">
        <name>Zn(2+)</name>
        <dbReference type="ChEBI" id="CHEBI:29105"/>
    </cofactor>
</comment>
<dbReference type="GO" id="GO:0005975">
    <property type="term" value="P:carbohydrate metabolic process"/>
    <property type="evidence" value="ECO:0007669"/>
    <property type="project" value="InterPro"/>
</dbReference>
<feature type="binding site" evidence="14">
    <location>
        <position position="9"/>
    </location>
    <ligand>
        <name>substrate</name>
    </ligand>
</feature>
<dbReference type="AlphaFoldDB" id="A0A0C1SAD1"/>
<dbReference type="FunFam" id="3.20.20.70:FF:000004">
    <property type="entry name" value="Ribulose-phosphate 3-epimerase"/>
    <property type="match status" value="1"/>
</dbReference>
<name>A0A0C1SAD1_9ENTR</name>
<dbReference type="InterPro" id="IPR011060">
    <property type="entry name" value="RibuloseP-bd_barrel"/>
</dbReference>
<feature type="binding site" evidence="14">
    <location>
        <begin position="200"/>
        <end position="201"/>
    </location>
    <ligand>
        <name>substrate</name>
    </ligand>
</feature>
<comment type="cofactor">
    <cofactor evidence="2">
        <name>Mn(2+)</name>
        <dbReference type="ChEBI" id="CHEBI:29035"/>
    </cofactor>
</comment>
<dbReference type="Proteomes" id="UP000054529">
    <property type="component" value="Unassembled WGS sequence"/>
</dbReference>
<proteinExistence type="inferred from homology"/>
<evidence type="ECO:0000256" key="1">
    <source>
        <dbReference type="ARBA" id="ARBA00001782"/>
    </source>
</evidence>
<keyword evidence="9 11" id="KW-0413">Isomerase</keyword>
<dbReference type="GO" id="GO:0006098">
    <property type="term" value="P:pentose-phosphate shunt"/>
    <property type="evidence" value="ECO:0007669"/>
    <property type="project" value="UniProtKB-UniRule"/>
</dbReference>
<keyword evidence="13" id="KW-0170">Cobalt</keyword>
<keyword evidence="13" id="KW-0464">Manganese</keyword>
<evidence type="ECO:0000256" key="3">
    <source>
        <dbReference type="ARBA" id="ARBA00001941"/>
    </source>
</evidence>
<dbReference type="PIRSF" id="PIRSF001461">
    <property type="entry name" value="RPE"/>
    <property type="match status" value="1"/>
</dbReference>
<feature type="active site" description="Proton acceptor" evidence="12">
    <location>
        <position position="37"/>
    </location>
</feature>
<evidence type="ECO:0000256" key="11">
    <source>
        <dbReference type="PIRNR" id="PIRNR001461"/>
    </source>
</evidence>
<dbReference type="PROSITE" id="PS01086">
    <property type="entry name" value="RIBUL_P_3_EPIMER_2"/>
    <property type="match status" value="1"/>
</dbReference>
<feature type="binding site" evidence="14">
    <location>
        <position position="180"/>
    </location>
    <ligand>
        <name>substrate</name>
    </ligand>
</feature>
<evidence type="ECO:0000256" key="8">
    <source>
        <dbReference type="ARBA" id="ARBA00022723"/>
    </source>
</evidence>
<dbReference type="NCBIfam" id="NF004076">
    <property type="entry name" value="PRK05581.1-4"/>
    <property type="match status" value="1"/>
</dbReference>
<evidence type="ECO:0000256" key="4">
    <source>
        <dbReference type="ARBA" id="ARBA00001947"/>
    </source>
</evidence>
<sequence length="227" mass="25491">MKNCSIAVSILSANFANLGKDIEELVHSGLVDSIHFDIMDNHYVQNLTFGPVICKSLIQYGIRSKFDIHLMIDPSERLINEFIEIGVNQILLHVEYSKNIEKELRKIRNNGCKVGLVFNPRISLETLDKLINEIDSVLIMSVYPGFSGQLFIESSIERLLEARSIIDKSGKDVLLEVDGGINFKNVDKIVQTGVDVIVVGSSVFDQSIGSIEALNIFRKKIDFCKKF</sequence>
<evidence type="ECO:0000256" key="14">
    <source>
        <dbReference type="PIRSR" id="PIRSR001461-3"/>
    </source>
</evidence>
<dbReference type="EC" id="5.1.3.1" evidence="7 10"/>
<comment type="cofactor">
    <cofactor evidence="5">
        <name>Fe(2+)</name>
        <dbReference type="ChEBI" id="CHEBI:29033"/>
    </cofactor>
</comment>
<evidence type="ECO:0000256" key="13">
    <source>
        <dbReference type="PIRSR" id="PIRSR001461-2"/>
    </source>
</evidence>
<feature type="binding site" evidence="14">
    <location>
        <begin position="145"/>
        <end position="148"/>
    </location>
    <ligand>
        <name>substrate</name>
    </ligand>
</feature>
<reference evidence="15 16" key="1">
    <citation type="journal article" date="2014" name="G3 (Bethesda)">
        <title>Genome sequence of Candidatus Riesia pediculischaeffi, endosymbiont of chimpanzee lice, and genomic comparison of recently acquired endosymbionts from human and chimpanzee lice.</title>
        <authorList>
            <person name="Boyd B.M."/>
            <person name="Allen J.M."/>
            <person name="de Crecy-Lagard V."/>
            <person name="Reed D.L."/>
        </authorList>
    </citation>
    <scope>NUCLEOTIDE SEQUENCE [LARGE SCALE GENOMIC DNA]</scope>
    <source>
        <strain evidence="15 16">PTSU</strain>
    </source>
</reference>
<dbReference type="GO" id="GO:0005737">
    <property type="term" value="C:cytoplasm"/>
    <property type="evidence" value="ECO:0007669"/>
    <property type="project" value="UniProtKB-ARBA"/>
</dbReference>
<evidence type="ECO:0000256" key="12">
    <source>
        <dbReference type="PIRSR" id="PIRSR001461-1"/>
    </source>
</evidence>
<organism evidence="15 16">
    <name type="scientific">Candidatus Riesia pediculischaeffi PTSU</name>
    <dbReference type="NCBI Taxonomy" id="1401651"/>
    <lineage>
        <taxon>Bacteria</taxon>
        <taxon>Pseudomonadati</taxon>
        <taxon>Pseudomonadota</taxon>
        <taxon>Gammaproteobacteria</taxon>
        <taxon>Enterobacterales</taxon>
        <taxon>Enterobacteriaceae</taxon>
        <taxon>Candidatus Riesia</taxon>
    </lineage>
</organism>
<comment type="similarity">
    <text evidence="6 11">Belongs to the ribulose-phosphate 3-epimerase family.</text>
</comment>
<evidence type="ECO:0000256" key="7">
    <source>
        <dbReference type="ARBA" id="ARBA00013188"/>
    </source>
</evidence>
<evidence type="ECO:0000256" key="2">
    <source>
        <dbReference type="ARBA" id="ARBA00001936"/>
    </source>
</evidence>
<evidence type="ECO:0000313" key="15">
    <source>
        <dbReference type="EMBL" id="KIE64226.1"/>
    </source>
</evidence>
<feature type="binding site" evidence="14">
    <location>
        <position position="69"/>
    </location>
    <ligand>
        <name>substrate</name>
    </ligand>
</feature>